<dbReference type="AlphaFoldDB" id="A0A2N8HBU2"/>
<accession>A0A2N8HBU2</accession>
<gene>
    <name evidence="1" type="ORF">CXU22_12070</name>
</gene>
<name>A0A2N8HBU2_9BACT</name>
<evidence type="ECO:0000313" key="2">
    <source>
        <dbReference type="Proteomes" id="UP000236000"/>
    </source>
</evidence>
<proteinExistence type="predicted"/>
<evidence type="ECO:0000313" key="1">
    <source>
        <dbReference type="EMBL" id="PNC17341.1"/>
    </source>
</evidence>
<reference evidence="1 2" key="1">
    <citation type="journal article" date="2017" name="BMC Genomics">
        <title>Genome sequencing of 39 Akkermansia muciniphila isolates reveals its population structure, genomic and functional diverisity, and global distribution in mammalian gut microbiotas.</title>
        <authorList>
            <person name="Guo X."/>
            <person name="Li S."/>
            <person name="Zhang J."/>
            <person name="Wu F."/>
            <person name="Li X."/>
            <person name="Wu D."/>
            <person name="Zhang M."/>
            <person name="Ou Z."/>
            <person name="Jie Z."/>
            <person name="Yan Q."/>
            <person name="Li P."/>
            <person name="Yi J."/>
            <person name="Peng Y."/>
        </authorList>
    </citation>
    <scope>NUCLEOTIDE SEQUENCE [LARGE SCALE GENOMIC DNA]</scope>
    <source>
        <strain evidence="1 2">GP24</strain>
    </source>
</reference>
<dbReference type="OrthoDB" id="9981924at2"/>
<dbReference type="RefSeq" id="WP_102715799.1">
    <property type="nucleotide sequence ID" value="NZ_PJKA01000013.1"/>
</dbReference>
<dbReference type="Proteomes" id="UP000236000">
    <property type="component" value="Unassembled WGS sequence"/>
</dbReference>
<comment type="caution">
    <text evidence="1">The sequence shown here is derived from an EMBL/GenBank/DDBJ whole genome shotgun (WGS) entry which is preliminary data.</text>
</comment>
<dbReference type="EMBL" id="PJKA01000013">
    <property type="protein sequence ID" value="PNC17341.1"/>
    <property type="molecule type" value="Genomic_DNA"/>
</dbReference>
<sequence>MDNITKGDPIKADWANALTNAINAATHGKTSMRGGGGQNVSIAPYQRGSRPLAFDLVEITDDAEASLSGKVSGGLLFHSYKEEQGDSGNPEEKKILLKTEKIAIEELAGSFKAGEKVWVKVSYDSETWKAESGVLESGSEVPAPEDGTAYFVVGEFEERDKSIIYKHYGVSCIKWDALKWEFKEYKLKTDPLCALELKEAEEENELTLNIEASSEEENVDADSNLKVWLVQKKGKGEGGAEEGPVRLGVRIKDERPDYTGQDPIEITGRSVSLKLDQTEHETSNGIKYSLEVKNGELAMKLDTDSMTEPEQTSYTAEAPIEIVGSTIKLKVNTTQKTSNGIKYQLTNAGGQLDISLNADSLAVGENLKFEKPLRKTSSGYVVFDCDRNWSEPANGVKAHFVMVGDALSVELYADTTSDGADGLISDSWTVLACDSDHALRLKRDDNEKIYIQQGEWNKSSDQYEPIN</sequence>
<protein>
    <submittedName>
        <fullName evidence="1">Uncharacterized protein</fullName>
    </submittedName>
</protein>
<organism evidence="1 2">
    <name type="scientific">Akkermansia muciniphila</name>
    <dbReference type="NCBI Taxonomy" id="239935"/>
    <lineage>
        <taxon>Bacteria</taxon>
        <taxon>Pseudomonadati</taxon>
        <taxon>Verrucomicrobiota</taxon>
        <taxon>Verrucomicrobiia</taxon>
        <taxon>Verrucomicrobiales</taxon>
        <taxon>Akkermansiaceae</taxon>
        <taxon>Akkermansia</taxon>
    </lineage>
</organism>